<dbReference type="InterPro" id="IPR001437">
    <property type="entry name" value="Tscrpt_elong_fac_GreA/B_C"/>
</dbReference>
<gene>
    <name evidence="3" type="ORF">AL072_19115</name>
</gene>
<dbReference type="PANTHER" id="PTHR30437">
    <property type="entry name" value="TRANSCRIPTION ELONGATION FACTOR GREA"/>
    <property type="match status" value="1"/>
</dbReference>
<keyword evidence="4" id="KW-1185">Reference proteome</keyword>
<name>A0AAC8ZVD4_9PROT</name>
<reference evidence="3 4" key="2">
    <citation type="journal article" date="2016" name="Genome Announc.">
        <title>Complete Genome Sequence of a Strain of Azospirillum thiophilum Isolated from a Sulfide Spring.</title>
        <authorList>
            <person name="Fomenkov A."/>
            <person name="Vincze T."/>
            <person name="Grabovich M."/>
            <person name="Anton B.P."/>
            <person name="Dubinina G."/>
            <person name="Orlova M."/>
            <person name="Belousova E."/>
            <person name="Roberts R.J."/>
        </authorList>
    </citation>
    <scope>NUCLEOTIDE SEQUENCE [LARGE SCALE GENOMIC DNA]</scope>
    <source>
        <strain evidence="3 4">BV-S</strain>
    </source>
</reference>
<organism evidence="3 4">
    <name type="scientific">Azospirillum thiophilum</name>
    <dbReference type="NCBI Taxonomy" id="528244"/>
    <lineage>
        <taxon>Bacteria</taxon>
        <taxon>Pseudomonadati</taxon>
        <taxon>Pseudomonadota</taxon>
        <taxon>Alphaproteobacteria</taxon>
        <taxon>Rhodospirillales</taxon>
        <taxon>Azospirillaceae</taxon>
        <taxon>Azospirillum</taxon>
    </lineage>
</organism>
<dbReference type="GO" id="GO:0032784">
    <property type="term" value="P:regulation of DNA-templated transcription elongation"/>
    <property type="evidence" value="ECO:0007669"/>
    <property type="project" value="InterPro"/>
</dbReference>
<feature type="domain" description="Regulator of nucleoside diphosphate kinase N-terminal" evidence="2">
    <location>
        <begin position="8"/>
        <end position="48"/>
    </location>
</feature>
<keyword evidence="3" id="KW-0418">Kinase</keyword>
<dbReference type="NCBIfam" id="NF004396">
    <property type="entry name" value="PRK05753.1"/>
    <property type="match status" value="1"/>
</dbReference>
<feature type="domain" description="Transcription elongation factor GreA/GreB C-terminal" evidence="1">
    <location>
        <begin position="56"/>
        <end position="129"/>
    </location>
</feature>
<dbReference type="KEGG" id="ati:AL072_19115"/>
<dbReference type="GO" id="GO:0016301">
    <property type="term" value="F:kinase activity"/>
    <property type="evidence" value="ECO:0007669"/>
    <property type="project" value="UniProtKB-KW"/>
</dbReference>
<protein>
    <submittedName>
        <fullName evidence="3">Nucleoside diphosphate kinase regulator</fullName>
    </submittedName>
</protein>
<dbReference type="Gene3D" id="3.10.50.30">
    <property type="entry name" value="Transcription elongation factor, GreA/GreB, C-terminal domain"/>
    <property type="match status" value="1"/>
</dbReference>
<dbReference type="InterPro" id="IPR023459">
    <property type="entry name" value="Tscrpt_elong_fac_GreA/B_fam"/>
</dbReference>
<dbReference type="Proteomes" id="UP000069935">
    <property type="component" value="Chromosome 2"/>
</dbReference>
<dbReference type="Gene3D" id="1.10.286.20">
    <property type="match status" value="1"/>
</dbReference>
<dbReference type="InterPro" id="IPR036953">
    <property type="entry name" value="GreA/GreB_C_sf"/>
</dbReference>
<dbReference type="Pfam" id="PF01272">
    <property type="entry name" value="GreA_GreB"/>
    <property type="match status" value="1"/>
</dbReference>
<keyword evidence="3" id="KW-0808">Transferase</keyword>
<dbReference type="InterPro" id="IPR029462">
    <property type="entry name" value="Rnk_N"/>
</dbReference>
<dbReference type="GO" id="GO:0070063">
    <property type="term" value="F:RNA polymerase binding"/>
    <property type="evidence" value="ECO:0007669"/>
    <property type="project" value="InterPro"/>
</dbReference>
<dbReference type="GO" id="GO:0003677">
    <property type="term" value="F:DNA binding"/>
    <property type="evidence" value="ECO:0007669"/>
    <property type="project" value="InterPro"/>
</dbReference>
<evidence type="ECO:0000259" key="1">
    <source>
        <dbReference type="Pfam" id="PF01272"/>
    </source>
</evidence>
<dbReference type="PANTHER" id="PTHR30437:SF5">
    <property type="entry name" value="REGULATOR OF NUCLEOSIDE DIPHOSPHATE KINASE"/>
    <property type="match status" value="1"/>
</dbReference>
<dbReference type="Pfam" id="PF14760">
    <property type="entry name" value="Rnk_N"/>
    <property type="match status" value="1"/>
</dbReference>
<evidence type="ECO:0000313" key="4">
    <source>
        <dbReference type="Proteomes" id="UP000069935"/>
    </source>
</evidence>
<proteinExistence type="predicted"/>
<dbReference type="GO" id="GO:0006354">
    <property type="term" value="P:DNA-templated transcription elongation"/>
    <property type="evidence" value="ECO:0007669"/>
    <property type="project" value="TreeGrafter"/>
</dbReference>
<evidence type="ECO:0000313" key="3">
    <source>
        <dbReference type="EMBL" id="ALG73031.1"/>
    </source>
</evidence>
<sequence>MRPADQFPPIVLTATDHDRLSGLAEAATALVPDVYDYLTAELERAVVVESDEIPPMVVTMGARVAYRDEATGQERTVALVYPQDADLEAGRVSVLTPVGAALIGVAEGQSITWYTRQGEAKTLTVLSVEHPVEGGTAAAGPDRR</sequence>
<evidence type="ECO:0000259" key="2">
    <source>
        <dbReference type="Pfam" id="PF14760"/>
    </source>
</evidence>
<dbReference type="SUPFAM" id="SSF54534">
    <property type="entry name" value="FKBP-like"/>
    <property type="match status" value="1"/>
</dbReference>
<dbReference type="EMBL" id="CP012402">
    <property type="protein sequence ID" value="ALG73031.1"/>
    <property type="molecule type" value="Genomic_DNA"/>
</dbReference>
<reference evidence="4" key="1">
    <citation type="submission" date="2015-08" db="EMBL/GenBank/DDBJ databases">
        <title>Complete Genome Sequence of Azospirillum thiophilum BV-S.</title>
        <authorList>
            <person name="Fomenkov A."/>
            <person name="Vincze T."/>
            <person name="Grabovich M."/>
            <person name="Dubinina G."/>
            <person name="Orlova M."/>
            <person name="Belousova E."/>
            <person name="Roberts R.J."/>
        </authorList>
    </citation>
    <scope>NUCLEOTIDE SEQUENCE [LARGE SCALE GENOMIC DNA]</scope>
    <source>
        <strain evidence="4">BV-S</strain>
    </source>
</reference>
<dbReference type="RefSeq" id="WP_045582749.1">
    <property type="nucleotide sequence ID" value="NZ_CP012402.1"/>
</dbReference>
<dbReference type="AlphaFoldDB" id="A0AAC8ZVD4"/>
<accession>A0AAC8ZVD4</accession>